<keyword evidence="4 8" id="KW-0479">Metal-binding</keyword>
<evidence type="ECO:0000256" key="8">
    <source>
        <dbReference type="PIRSR" id="PIRSR602324-1"/>
    </source>
</evidence>
<keyword evidence="2" id="KW-0813">Transport</keyword>
<evidence type="ECO:0000259" key="10">
    <source>
        <dbReference type="PROSITE" id="PS51007"/>
    </source>
</evidence>
<comment type="PTM">
    <text evidence="8">Binds 1 heme c group covalently per subunit.</text>
</comment>
<keyword evidence="9" id="KW-0732">Signal</keyword>
<reference evidence="11 12" key="1">
    <citation type="submission" date="2019-02" db="EMBL/GenBank/DDBJ databases">
        <title>Genomic Encyclopedia of Type Strains, Phase IV (KMG-IV): sequencing the most valuable type-strain genomes for metagenomic binning, comparative biology and taxonomic classification.</title>
        <authorList>
            <person name="Goeker M."/>
        </authorList>
    </citation>
    <scope>NUCLEOTIDE SEQUENCE [LARGE SCALE GENOMIC DNA]</scope>
    <source>
        <strain evidence="11 12">DSM 105135</strain>
    </source>
</reference>
<comment type="caution">
    <text evidence="11">The sequence shown here is derived from an EMBL/GenBank/DDBJ whole genome shotgun (WGS) entry which is preliminary data.</text>
</comment>
<gene>
    <name evidence="11" type="ORF">EV700_2475</name>
</gene>
<evidence type="ECO:0000313" key="12">
    <source>
        <dbReference type="Proteomes" id="UP000292423"/>
    </source>
</evidence>
<dbReference type="GO" id="GO:0009055">
    <property type="term" value="F:electron transfer activity"/>
    <property type="evidence" value="ECO:0007669"/>
    <property type="project" value="InterPro"/>
</dbReference>
<evidence type="ECO:0000256" key="6">
    <source>
        <dbReference type="ARBA" id="ARBA00023004"/>
    </source>
</evidence>
<evidence type="ECO:0000256" key="1">
    <source>
        <dbReference type="ARBA" id="ARBA00021020"/>
    </source>
</evidence>
<protein>
    <recommendedName>
        <fullName evidence="1">Cytochrome c-551</fullName>
    </recommendedName>
    <alternativeName>
        <fullName evidence="7">Cytochrome c551</fullName>
    </alternativeName>
</protein>
<dbReference type="GO" id="GO:0005506">
    <property type="term" value="F:iron ion binding"/>
    <property type="evidence" value="ECO:0007669"/>
    <property type="project" value="InterPro"/>
</dbReference>
<keyword evidence="6 8" id="KW-0408">Iron</keyword>
<evidence type="ECO:0000256" key="3">
    <source>
        <dbReference type="ARBA" id="ARBA00022617"/>
    </source>
</evidence>
<sequence>MKTILIAASLALALPVLSAPALAADAAALAASKSCLACHAVDKKLMGPAYKDVAKKYAGDKTAEAKLIDKVMKGGGGVWGPIPMPANKVTHEEAETLVKWVLSQK</sequence>
<evidence type="ECO:0000256" key="2">
    <source>
        <dbReference type="ARBA" id="ARBA00022448"/>
    </source>
</evidence>
<evidence type="ECO:0000256" key="5">
    <source>
        <dbReference type="ARBA" id="ARBA00022982"/>
    </source>
</evidence>
<dbReference type="InterPro" id="IPR009056">
    <property type="entry name" value="Cyt_c-like_dom"/>
</dbReference>
<keyword evidence="3 8" id="KW-0349">Heme</keyword>
<accession>A0A4Q7YME8</accession>
<evidence type="ECO:0000313" key="11">
    <source>
        <dbReference type="EMBL" id="RZU38540.1"/>
    </source>
</evidence>
<dbReference type="InterPro" id="IPR036909">
    <property type="entry name" value="Cyt_c-like_dom_sf"/>
</dbReference>
<evidence type="ECO:0000256" key="4">
    <source>
        <dbReference type="ARBA" id="ARBA00022723"/>
    </source>
</evidence>
<feature type="signal peptide" evidence="9">
    <location>
        <begin position="1"/>
        <end position="23"/>
    </location>
</feature>
<dbReference type="GO" id="GO:0020037">
    <property type="term" value="F:heme binding"/>
    <property type="evidence" value="ECO:0007669"/>
    <property type="project" value="InterPro"/>
</dbReference>
<feature type="chain" id="PRO_5020676190" description="Cytochrome c-551" evidence="9">
    <location>
        <begin position="24"/>
        <end position="105"/>
    </location>
</feature>
<evidence type="ECO:0000256" key="9">
    <source>
        <dbReference type="SAM" id="SignalP"/>
    </source>
</evidence>
<proteinExistence type="predicted"/>
<organism evidence="11 12">
    <name type="scientific">Fluviicoccus keumensis</name>
    <dbReference type="NCBI Taxonomy" id="1435465"/>
    <lineage>
        <taxon>Bacteria</taxon>
        <taxon>Pseudomonadati</taxon>
        <taxon>Pseudomonadota</taxon>
        <taxon>Gammaproteobacteria</taxon>
        <taxon>Moraxellales</taxon>
        <taxon>Moraxellaceae</taxon>
        <taxon>Fluviicoccus</taxon>
    </lineage>
</organism>
<dbReference type="RefSeq" id="WP_130414187.1">
    <property type="nucleotide sequence ID" value="NZ_SHKX01000013.1"/>
</dbReference>
<feature type="binding site" description="covalent" evidence="8">
    <location>
        <position position="35"/>
    </location>
    <ligand>
        <name>heme c</name>
        <dbReference type="ChEBI" id="CHEBI:61717"/>
    </ligand>
</feature>
<feature type="binding site" description="covalent" evidence="8">
    <location>
        <position position="84"/>
    </location>
    <ligand>
        <name>heme c</name>
        <dbReference type="ChEBI" id="CHEBI:61717"/>
    </ligand>
</feature>
<dbReference type="PRINTS" id="PR00606">
    <property type="entry name" value="CYTCHROMECID"/>
</dbReference>
<keyword evidence="12" id="KW-1185">Reference proteome</keyword>
<feature type="binding site" description="covalent" evidence="8">
    <location>
        <position position="39"/>
    </location>
    <ligand>
        <name>heme c</name>
        <dbReference type="ChEBI" id="CHEBI:61717"/>
    </ligand>
</feature>
<dbReference type="EMBL" id="SHKX01000013">
    <property type="protein sequence ID" value="RZU38540.1"/>
    <property type="molecule type" value="Genomic_DNA"/>
</dbReference>
<dbReference type="AlphaFoldDB" id="A0A4Q7YME8"/>
<dbReference type="Pfam" id="PF00034">
    <property type="entry name" value="Cytochrom_C"/>
    <property type="match status" value="1"/>
</dbReference>
<feature type="domain" description="Cytochrome c" evidence="10">
    <location>
        <begin position="21"/>
        <end position="105"/>
    </location>
</feature>
<dbReference type="SUPFAM" id="SSF46626">
    <property type="entry name" value="Cytochrome c"/>
    <property type="match status" value="1"/>
</dbReference>
<name>A0A4Q7YME8_9GAMM</name>
<keyword evidence="5" id="KW-0249">Electron transport</keyword>
<evidence type="ECO:0000256" key="7">
    <source>
        <dbReference type="ARBA" id="ARBA00031244"/>
    </source>
</evidence>
<dbReference type="Gene3D" id="1.10.760.10">
    <property type="entry name" value="Cytochrome c-like domain"/>
    <property type="match status" value="1"/>
</dbReference>
<dbReference type="OrthoDB" id="9814063at2"/>
<dbReference type="PROSITE" id="PS51007">
    <property type="entry name" value="CYTC"/>
    <property type="match status" value="1"/>
</dbReference>
<dbReference type="InterPro" id="IPR002324">
    <property type="entry name" value="Cyt_c_ID"/>
</dbReference>
<dbReference type="Proteomes" id="UP000292423">
    <property type="component" value="Unassembled WGS sequence"/>
</dbReference>